<dbReference type="InterPro" id="IPR020806">
    <property type="entry name" value="PKS_PP-bd"/>
</dbReference>
<evidence type="ECO:0000256" key="2">
    <source>
        <dbReference type="ARBA" id="ARBA00022553"/>
    </source>
</evidence>
<dbReference type="InterPro" id="IPR009081">
    <property type="entry name" value="PP-bd_ACP"/>
</dbReference>
<dbReference type="Gene3D" id="1.10.1200.10">
    <property type="entry name" value="ACP-like"/>
    <property type="match status" value="4"/>
</dbReference>
<dbReference type="NCBIfam" id="NF003417">
    <property type="entry name" value="PRK04813.1"/>
    <property type="match status" value="4"/>
</dbReference>
<dbReference type="InterPro" id="IPR036736">
    <property type="entry name" value="ACP-like_sf"/>
</dbReference>
<dbReference type="NCBIfam" id="TIGR01733">
    <property type="entry name" value="AA-adenyl-dom"/>
    <property type="match status" value="4"/>
</dbReference>
<dbReference type="Gene3D" id="3.30.559.10">
    <property type="entry name" value="Chloramphenicol acetyltransferase-like domain"/>
    <property type="match status" value="4"/>
</dbReference>
<protein>
    <recommendedName>
        <fullName evidence="6">Carrier domain-containing protein</fullName>
    </recommendedName>
</protein>
<keyword evidence="3" id="KW-0436">Ligase</keyword>
<feature type="domain" description="Carrier" evidence="6">
    <location>
        <begin position="2692"/>
        <end position="2771"/>
    </location>
</feature>
<dbReference type="InterPro" id="IPR000873">
    <property type="entry name" value="AMP-dep_synth/lig_dom"/>
</dbReference>
<reference evidence="7 8" key="1">
    <citation type="journal article" date="2013" name="PLoS ONE">
        <title>Genomic and secretomic analyses reveal unique features of the lignocellulolytic enzyme system of Penicillium decumbens.</title>
        <authorList>
            <person name="Liu G."/>
            <person name="Zhang L."/>
            <person name="Wei X."/>
            <person name="Zou G."/>
            <person name="Qin Y."/>
            <person name="Ma L."/>
            <person name="Li J."/>
            <person name="Zheng H."/>
            <person name="Wang S."/>
            <person name="Wang C."/>
            <person name="Xun L."/>
            <person name="Zhao G.-P."/>
            <person name="Zhou Z."/>
            <person name="Qu Y."/>
        </authorList>
    </citation>
    <scope>NUCLEOTIDE SEQUENCE [LARGE SCALE GENOMIC DNA]</scope>
    <source>
        <strain evidence="8">114-2 / CGMCC 5302</strain>
    </source>
</reference>
<evidence type="ECO:0000259" key="6">
    <source>
        <dbReference type="PROSITE" id="PS50075"/>
    </source>
</evidence>
<dbReference type="GO" id="GO:0043041">
    <property type="term" value="P:amino acid activation for nonribosomal peptide biosynthetic process"/>
    <property type="evidence" value="ECO:0007669"/>
    <property type="project" value="TreeGrafter"/>
</dbReference>
<accession>S7ZG85</accession>
<dbReference type="PROSITE" id="PS50075">
    <property type="entry name" value="CARRIER"/>
    <property type="match status" value="4"/>
</dbReference>
<dbReference type="InterPro" id="IPR045851">
    <property type="entry name" value="AMP-bd_C_sf"/>
</dbReference>
<dbReference type="InterPro" id="IPR023213">
    <property type="entry name" value="CAT-like_dom_sf"/>
</dbReference>
<dbReference type="FunFam" id="3.30.300.30:FF:000015">
    <property type="entry name" value="Nonribosomal peptide synthase SidD"/>
    <property type="match status" value="4"/>
</dbReference>
<dbReference type="HOGENOM" id="CLU_000022_60_0_1"/>
<dbReference type="InterPro" id="IPR001242">
    <property type="entry name" value="Condensation_dom"/>
</dbReference>
<dbReference type="PROSITE" id="PS00012">
    <property type="entry name" value="PHOSPHOPANTETHEINE"/>
    <property type="match status" value="4"/>
</dbReference>
<dbReference type="PANTHER" id="PTHR45527">
    <property type="entry name" value="NONRIBOSOMAL PEPTIDE SYNTHETASE"/>
    <property type="match status" value="1"/>
</dbReference>
<dbReference type="InterPro" id="IPR020845">
    <property type="entry name" value="AMP-binding_CS"/>
</dbReference>
<organism evidence="7 8">
    <name type="scientific">Penicillium oxalicum (strain 114-2 / CGMCC 5302)</name>
    <name type="common">Penicillium decumbens</name>
    <dbReference type="NCBI Taxonomy" id="933388"/>
    <lineage>
        <taxon>Eukaryota</taxon>
        <taxon>Fungi</taxon>
        <taxon>Dikarya</taxon>
        <taxon>Ascomycota</taxon>
        <taxon>Pezizomycotina</taxon>
        <taxon>Eurotiomycetes</taxon>
        <taxon>Eurotiomycetidae</taxon>
        <taxon>Eurotiales</taxon>
        <taxon>Aspergillaceae</taxon>
        <taxon>Penicillium</taxon>
    </lineage>
</organism>
<dbReference type="Proteomes" id="UP000019376">
    <property type="component" value="Unassembled WGS sequence"/>
</dbReference>
<evidence type="ECO:0000313" key="8">
    <source>
        <dbReference type="Proteomes" id="UP000019376"/>
    </source>
</evidence>
<keyword evidence="2" id="KW-0597">Phosphoprotein</keyword>
<dbReference type="InterPro" id="IPR042099">
    <property type="entry name" value="ANL_N_sf"/>
</dbReference>
<dbReference type="SMART" id="SM00823">
    <property type="entry name" value="PKS_PP"/>
    <property type="match status" value="4"/>
</dbReference>
<gene>
    <name evidence="7" type="ORF">PDE_02610</name>
</gene>
<dbReference type="eggNOG" id="KOG1176">
    <property type="taxonomic scope" value="Eukaryota"/>
</dbReference>
<comment type="similarity">
    <text evidence="4">Belongs to the NRP synthetase family.</text>
</comment>
<dbReference type="Pfam" id="PF00501">
    <property type="entry name" value="AMP-binding"/>
    <property type="match status" value="4"/>
</dbReference>
<dbReference type="GO" id="GO:0005737">
    <property type="term" value="C:cytoplasm"/>
    <property type="evidence" value="ECO:0007669"/>
    <property type="project" value="TreeGrafter"/>
</dbReference>
<feature type="domain" description="Carrier" evidence="6">
    <location>
        <begin position="545"/>
        <end position="624"/>
    </location>
</feature>
<evidence type="ECO:0000256" key="1">
    <source>
        <dbReference type="ARBA" id="ARBA00022450"/>
    </source>
</evidence>
<dbReference type="SUPFAM" id="SSF47336">
    <property type="entry name" value="ACP-like"/>
    <property type="match status" value="4"/>
</dbReference>
<dbReference type="Pfam" id="PF00550">
    <property type="entry name" value="PP-binding"/>
    <property type="match status" value="4"/>
</dbReference>
<evidence type="ECO:0000256" key="4">
    <source>
        <dbReference type="ARBA" id="ARBA00029454"/>
    </source>
</evidence>
<keyword evidence="1" id="KW-0596">Phosphopantetheine</keyword>
<name>S7ZG85_PENO1</name>
<dbReference type="Gene3D" id="3.30.559.30">
    <property type="entry name" value="Nonribosomal peptide synthetase, condensation domain"/>
    <property type="match status" value="4"/>
</dbReference>
<dbReference type="Gene3D" id="3.40.50.12780">
    <property type="entry name" value="N-terminal domain of ligase-like"/>
    <property type="match status" value="4"/>
</dbReference>
<dbReference type="PROSITE" id="PS00455">
    <property type="entry name" value="AMP_BINDING"/>
    <property type="match status" value="4"/>
</dbReference>
<dbReference type="Gene3D" id="3.30.300.30">
    <property type="match status" value="4"/>
</dbReference>
<dbReference type="GO" id="GO:0031177">
    <property type="term" value="F:phosphopantetheine binding"/>
    <property type="evidence" value="ECO:0007669"/>
    <property type="project" value="InterPro"/>
</dbReference>
<sequence length="4401" mass="484415">MPGNQVQPEPPLVEDCVHHAFCRQVRQRPDATAIASHDTSLSYQQLDDYTDRVAWALQARGVGPEVVVLLCFEKSAWAIVAMLAVMKAGGVCANVSPNYPIERINRIVEQSEASLMLSNVINEKLRSVCGIELFEITEATVTALSAPSSQLIDTITPQNAAYILFTSGSTGEPKGIVVEHGSLCTSAAAHGSKWGINYGTRVFQFASYTFDVSVADIFFSLMRGACICVPSESERLENLSGSLTRLQANWAFLTPSVAAMVKPALTPSLRTLLLGGEAPTHQNIQTWAEAVDLIVCTGPAECSIYCMGSPPCSKDSDPANVGFPIGGRLWVTDPDDPTVLVAPGQIGELVIEGRIVSRGYLKNPTATERSFLSEPAWLPKEGEQRPRRVYRTGDLIRQNPDGSYNFIGRSDNQVKIRGQRVELSEIENSIMQASAALSLTKVVYIGRSSDRVRDALVAFLEFKDGHTHHTDSSAARSTEEEIIAIEKSVAASLPDYMVPNHFLPLTQLPLTLNGKADMRSLRQLFNEHELRQIEMAKCRNASSKSNLSSNEMTLRRLWSHVLNLDEEFITPDSDFVRLGGSSLSAMELVSAARAERLDLSFSLVMQSSKLSNMAAACAENATSSEAGDSIGTDGSSGWSGTPSETDSDISSITPAPFTMIGNENLREIVAEAARVCHVAPGQILDLYPATPLQEDLIAVSQTSRDNYISTYQMQVQPGTGLSRMKQAWEQVYQELEILRTRLLYSSQKDLALQAVIDEKVVWKTERKIGASLEVSYGTPLSQLTVTETDGRACIIWDVHHSLIDGISVSLIFNRLAVIYENPSAPSNLVPFKSFITHQSSLPHKEAKAWWTGFLEGAPISDWPRDTGSDSAVIRALAPLSNADRSFTLATYLKLAWALLIGTYTDSNDVVYGCTNWGRSSSMRDVLSVVGPTITTVPFRVQFGDECTIADALCAIQSDSITMAAHDHIGLLGIRRSSPALEEASRFRSLLVIQPPSETSMLESLAQIESADEDIQSYPLVLECRELENQIEMVLNYQTGSVTPRMASSLLGQNAQILKRLLATNIEAPVASFDPFEMSDLGLSPNNSLPQQNSSGHCIHVEFLKVVQSQPKAQSVNSANVSWTYETLDQLSTNAAYALIDAGIKSSSIVPICSPKSPWVIVTMLAILKAGATFLPLDASNPPDRLQRIIERVQPTLILAPPDQSQLFQSAGYRVINPEELPTLTARASQQILPEVPPHSRAYIMFTSGSTGEPKGVEVDHSAYCAGALARAPHIERVLGSRVYQFASYGFDTSIEDILTTLITGGCVCVPSESERRDDLSGSFLRLGANCLDITPSLESTLEPSKFPNLRTLILGGEALNSSLSAKWVNTNVKLINTYGPTETAIVTSVKNPIDTSGEINDIGFLPCGRAWVVHPRNHQFLLPRGAVGELLVEGPNLARGYFCDVEQTARAFVSNLKWAPEKSRFYKTGDLVRFSNDSENLIFVGRKDAQVKIRGQRVELLEVASHVKNASGAFDVVTEFVSLAEQPPVLVAFLCFEQSIGTFSMLPIAKSIFKVIQDCEQTLKDKIPSYMVPAVYIPVTRIPTTRSGKVDRAILRNALKELKPDQIQEYRLQDVQNDNGEPLDTAEEVLLARLWATVLHVDESSLQKNTNFFRTGGDSLTAMRLSALARENGVSLVVSEVFQRPLLAEMALYLISDDKGQQSKQISPFSLLPPNASVSDILERNWTSIDAADVEDIYPCTPTQESMMALSAKQPGAYVAKFEYLLQDHVETEKLKSALERVVHTNPILRTMILSDMNLGSIQVVLNSSSFSKTDNTQSRPTMTYGSPLFQFEVVEGPRKSLTLLVHHALFDGFSLAQIQQQVCDFYMSRQSSPDVPSFASFVAFILQSDKNKESSYWKAQLAGSPSTDFFVQAPRQTQGRREEKTQHILTLPLNQSNVTKDLGITLPIILRAAWALTISTFTFSEDIVFNEMLSGRNASFDGIWSLNGPTATTVPLRCQIDKSWTVQTFLESLRKQATEMIPYEQSGMQNIEKYVSMTLNTSSILVIQPEESESSQFDSIIVESVLQSTEAQTSGYYTNELVLDAKMTTEGVIFEAVFDSNQIPTKVMDSILATFATLTQQMFNVEPETRLSDLKMGAETRQQQSSGLDQRKRSDHTYTEASISDMIVRKEISTMRKAAVVSSDGSLTYAELDRKSSTLALYLQSLNLQGDTIVIPLFFEKSIDAIIAIVAVLRAGYAYAALDPTHPDNRLQDMVQQVKAHVCLSSKSLSKRISGMTEKLLVIEDSFLDSLESPERQPKSMDRPGISPNNPAVIVFTSGSTGRPKAIVLSHGAITSHAKTFGPSLSIESESRVLCNAAWAFDIHAFEILVTLISGGTLFVTDQDRSHLTELINLWQINWLFSTPSALQTLDGPTSVPNLKTIVMVGELPSKEIYERWSGKHLTLINGYGPAENTFFSTMAVVQNGHQDPRNIGFPVNTLVWITDPGHPQILLPMGAVGELVLGGQQLAKGYLYNESATKKAFVNSPSSLAGVYDGIVYRTGDLCQMNPDGSLRILGRADSQVKLRGQRLETAEVEHHLLKALNQEVAVDVVTLRSGMQALVAFVRSNVDYNAEENESTKKFRQTCTNAADEISAFLPGYMVPSHFIPLVKFPHTASDKLDRKRLREFAAQLSNVSSNLEAYSLSQSKHLSPPAPGPEQELQSLWSQVLEIDVSHIGANSQFTGLGGNSITAIKLATLVRQSSRGDKDLKVADILQKPTLRDMAQCVKSQKNTHPRQKISHVTESERQAIISLVLSREDDAFATENDIEDLYPCTPLQTQFMHATIQDPHAYISHQIFSVRPGVNWDKLAEVWHIVINRHAVFRTRIFQCPNGDLVQVVRRTMSPDQCSRSPSLDCFLGDHEHHLMSYPSPLFKVGLIPADGHSDTGKVVLTVHHSVFDEWTISKLEVEVAKIYLSQDLGDALPFSLMIDLTRINKPDSLDFWKRYLQGCDPNPVSPKEPGESRVRREVTVSRNYVISQMPPSNLLSTIARASWGLVLGSLTESRDVSFGLILNGRTSENESIMGPAVTTVPLRVNFGQQTSIGGLIDKTFSDGNEILPHQHVSFEDVRKLSPEIARALDFDTILDVGVELAHDQLPNDQILRLETSKKLSSASNYYTKSLIVACQFTPTEMKVQLTFDKSEMSDKSAARMISQLHSFFEQLTKLPKHTTINELDLLVDEEKAFIKATNGDKLSAPAVHALVHDLVARSITRKPNSKAIEAWDGEVTYAEMDIAASKLAHYLISLGVTVGSKVPVCFDKSIMDPITKLACLRAGAAYVPLDPSHPTERLQTIVTFIGSEVLLVGRSQRQRFENSGLKTVTLDLSLIASLPAVQEPLPENISSSSTAIVVFTSGSTGMPKGVELSHRSFCTLAAEVGHSMDLARISDLRVLQFAAYAFDVSNAETFLTLIFGGTLCIIQDHERMNNLADAVNRLRINWLYLTPSSSKLLRPEQAPGLHTLILGGEAPTSEIISTWAHHVHLVNSFGPAEGGIWPSMAHFWPNSSPINIGCSGATKLWIVNPADHHQLMGPIGVTGELLLEGPMLATGYLKEPEKTAAAFVEAPRWASAFGATGPFYKTGDLCFYNADGTMSYVGRKDATVKIRGQRLDLAEVEVAIGKVTDGTLNVAAEIVQFKDRKENFLVAFCSGSDLMDDTLCIEPDFTENVRAQLQDLLPSYMLPTLFFGVRKIPLTLSGKRDRKSLREMVSGLSLTEITKQRNGDQIRKVEGKIELAIQRAWADVLEIDADLINASDNFIQLGGNSIDAMKMVFALRAKGVSITVAQIFRCKDLSEMAALCQSEGSVEDVLPATVPQKSTAKPVSLPSEISHLITASLNISADQIEAVCEAGDFQAYCYYFGTMKSRGTSHYSSIRFAKGVSAKRLRTAFSQLVNRNPILRTAFLPHKNSILQVVCKTWDVAIEDISNVADGEVHLKEWIFNDLAKESTLSSRCTRGAILQCVDGSSEFVFQHSHARKDAWTDNILFSDLQSIYNDIDVPIRSSYYQLCQHLQNKDRMATAAYWQNLLRGSQMTQLVTASGPSYANIVNVTLQATSMFGDIASSGITTATVLKTAWALVLAEFTQKEDVVFGHLTSGRTLSWPDIEHVVGPCLNIIPVRFRVSSDKTLDLLRDMQNQHTDSLEHEWLGEREIVGHCTDWAPSTRFSSVVQYQNVDEVHSMQANGESWDVHLHGVDWDSTDIWILAYPENDTVQITLCFSPKRVPQLIAESMLERLRSMFEILANTDNQKSPLTLVREPARLPLPPAEIPSSSSNGVANAVGVTDVALSGIDPLVEQTWSFLWDAASTPSSTSLKNADLPYYQLSYLPWTASTLAFAYQRHGIDISTEDIIDHPTMNAQSVLLSQLRD</sequence>
<dbReference type="SUPFAM" id="SSF56801">
    <property type="entry name" value="Acetyl-CoA synthetase-like"/>
    <property type="match status" value="4"/>
</dbReference>
<dbReference type="InterPro" id="IPR006162">
    <property type="entry name" value="Ppantetheine_attach_site"/>
</dbReference>
<feature type="region of interest" description="Disordered" evidence="5">
    <location>
        <begin position="2134"/>
        <end position="2158"/>
    </location>
</feature>
<dbReference type="EMBL" id="KB644410">
    <property type="protein sequence ID" value="EPS27666.1"/>
    <property type="molecule type" value="Genomic_DNA"/>
</dbReference>
<keyword evidence="8" id="KW-1185">Reference proteome</keyword>
<evidence type="ECO:0000256" key="3">
    <source>
        <dbReference type="ARBA" id="ARBA00022598"/>
    </source>
</evidence>
<dbReference type="CDD" id="cd05918">
    <property type="entry name" value="A_NRPS_SidN3_like"/>
    <property type="match status" value="4"/>
</dbReference>
<dbReference type="CDD" id="cd19542">
    <property type="entry name" value="CT_NRPS-like"/>
    <property type="match status" value="1"/>
</dbReference>
<feature type="domain" description="Carrier" evidence="6">
    <location>
        <begin position="1622"/>
        <end position="1698"/>
    </location>
</feature>
<dbReference type="InterPro" id="IPR010071">
    <property type="entry name" value="AA_adenyl_dom"/>
</dbReference>
<dbReference type="STRING" id="933388.S7ZG85"/>
<dbReference type="GO" id="GO:0016874">
    <property type="term" value="F:ligase activity"/>
    <property type="evidence" value="ECO:0007669"/>
    <property type="project" value="UniProtKB-KW"/>
</dbReference>
<dbReference type="FunFam" id="3.40.50.12780:FF:000014">
    <property type="entry name" value="Nonribosomal peptide synthetase 1"/>
    <property type="match status" value="1"/>
</dbReference>
<feature type="region of interest" description="Disordered" evidence="5">
    <location>
        <begin position="622"/>
        <end position="652"/>
    </location>
</feature>
<dbReference type="PhylomeDB" id="S7ZG85"/>
<dbReference type="SUPFAM" id="SSF52777">
    <property type="entry name" value="CoA-dependent acyltransferases"/>
    <property type="match status" value="8"/>
</dbReference>
<dbReference type="Pfam" id="PF00668">
    <property type="entry name" value="Condensation"/>
    <property type="match status" value="4"/>
</dbReference>
<dbReference type="CDD" id="cd19545">
    <property type="entry name" value="FUM14_C_NRPS-like"/>
    <property type="match status" value="3"/>
</dbReference>
<dbReference type="OrthoDB" id="416786at2759"/>
<dbReference type="GO" id="GO:0044550">
    <property type="term" value="P:secondary metabolite biosynthetic process"/>
    <property type="evidence" value="ECO:0007669"/>
    <property type="project" value="TreeGrafter"/>
</dbReference>
<evidence type="ECO:0000313" key="7">
    <source>
        <dbReference type="EMBL" id="EPS27666.1"/>
    </source>
</evidence>
<feature type="domain" description="Carrier" evidence="6">
    <location>
        <begin position="3763"/>
        <end position="3839"/>
    </location>
</feature>
<dbReference type="PANTHER" id="PTHR45527:SF16">
    <property type="entry name" value="NONRIBOSOMAL PEPTIDE SYNTHASE ATNA-RELATED"/>
    <property type="match status" value="1"/>
</dbReference>
<evidence type="ECO:0000256" key="5">
    <source>
        <dbReference type="SAM" id="MobiDB-lite"/>
    </source>
</evidence>
<proteinExistence type="inferred from homology"/>
<dbReference type="eggNOG" id="KOG1178">
    <property type="taxonomic scope" value="Eukaryota"/>
</dbReference>